<evidence type="ECO:0000313" key="4">
    <source>
        <dbReference type="Proteomes" id="UP001231701"/>
    </source>
</evidence>
<name>A0AAX3ZC46_STRRO</name>
<evidence type="ECO:0000313" key="5">
    <source>
        <dbReference type="Proteomes" id="UP001605990"/>
    </source>
</evidence>
<keyword evidence="5" id="KW-1185">Reference proteome</keyword>
<dbReference type="EMBL" id="JBIENY010000180">
    <property type="protein sequence ID" value="MFG6295988.1"/>
    <property type="molecule type" value="Genomic_DNA"/>
</dbReference>
<dbReference type="AlphaFoldDB" id="A0AAX3ZC46"/>
<dbReference type="RefSeq" id="WP_019329077.1">
    <property type="nucleotide sequence ID" value="NZ_CP121271.1"/>
</dbReference>
<protein>
    <submittedName>
        <fullName evidence="3">Uncharacterized protein</fullName>
    </submittedName>
</protein>
<feature type="region of interest" description="Disordered" evidence="1">
    <location>
        <begin position="1"/>
        <end position="42"/>
    </location>
</feature>
<dbReference type="Proteomes" id="UP001605990">
    <property type="component" value="Unassembled WGS sequence"/>
</dbReference>
<proteinExistence type="predicted"/>
<organism evidence="3 4">
    <name type="scientific">Streptomyces rochei</name>
    <name type="common">Streptomyces parvullus</name>
    <dbReference type="NCBI Taxonomy" id="1928"/>
    <lineage>
        <taxon>Bacteria</taxon>
        <taxon>Bacillati</taxon>
        <taxon>Actinomycetota</taxon>
        <taxon>Actinomycetes</taxon>
        <taxon>Kitasatosporales</taxon>
        <taxon>Streptomycetaceae</taxon>
        <taxon>Streptomyces</taxon>
        <taxon>Streptomyces rochei group</taxon>
    </lineage>
</organism>
<dbReference type="GeneID" id="90940515"/>
<evidence type="ECO:0000313" key="3">
    <source>
        <dbReference type="EMBL" id="WMC84188.1"/>
    </source>
</evidence>
<dbReference type="Proteomes" id="UP001231701">
    <property type="component" value="Chromosome"/>
</dbReference>
<reference evidence="3" key="1">
    <citation type="submission" date="2023-03" db="EMBL/GenBank/DDBJ databases">
        <title>Borrelidin-producing and root-colonizing Streptomyces rochei is a potent biopesticide for soil-borne oomycete-caused plant diseases.</title>
        <authorList>
            <person name="Zhou D."/>
            <person name="Wang X."/>
            <person name="Navarro-Munoz J.C."/>
            <person name="Li W."/>
            <person name="Li J."/>
            <person name="Jiu M."/>
            <person name="Deng S."/>
            <person name="Ye Y."/>
            <person name="Daly P."/>
            <person name="Wei L."/>
        </authorList>
    </citation>
    <scope>NUCLEOTIDE SEQUENCE</scope>
    <source>
        <strain evidence="3">JK1</strain>
    </source>
</reference>
<evidence type="ECO:0000313" key="2">
    <source>
        <dbReference type="EMBL" id="MFG6295988.1"/>
    </source>
</evidence>
<gene>
    <name evidence="2" type="ORF">ACGU38_11580</name>
    <name evidence="3" type="ORF">P7W03_00780</name>
</gene>
<accession>A0AAX3ZC46</accession>
<evidence type="ECO:0000256" key="1">
    <source>
        <dbReference type="SAM" id="MobiDB-lite"/>
    </source>
</evidence>
<dbReference type="EMBL" id="CP121271">
    <property type="protein sequence ID" value="WMC84188.1"/>
    <property type="molecule type" value="Genomic_DNA"/>
</dbReference>
<sequence length="42" mass="4236">MEAANAGVLTGDQSHSGQSLVPVHGRWQTPAPASGSGMTGWT</sequence>
<reference evidence="2 5" key="2">
    <citation type="submission" date="2024-10" db="EMBL/GenBank/DDBJ databases">
        <title>Draft genome assembly of a novel steroid transforming actinomycete isolated from African clawed frog Xenopus laevis.</title>
        <authorList>
            <person name="Bragin E."/>
            <person name="Kollerov V."/>
            <person name="Donova M.V."/>
        </authorList>
    </citation>
    <scope>NUCLEOTIDE SEQUENCE [LARGE SCALE GENOMIC DNA]</scope>
    <source>
        <strain evidence="2 5">MTOC-St3</strain>
    </source>
</reference>